<proteinExistence type="predicted"/>
<dbReference type="Proteomes" id="UP000266568">
    <property type="component" value="Unassembled WGS sequence"/>
</dbReference>
<dbReference type="OrthoDB" id="7193207at2"/>
<accession>A0A397NSW0</accession>
<comment type="caution">
    <text evidence="1">The sequence shown here is derived from an EMBL/GenBank/DDBJ whole genome shotgun (WGS) entry which is preliminary data.</text>
</comment>
<reference evidence="1 2" key="1">
    <citation type="submission" date="2018-08" db="EMBL/GenBank/DDBJ databases">
        <title>Genomic Encyclopedia of Type Strains, Phase IV (KMG-IV): sequencing the most valuable type-strain genomes for metagenomic binning, comparative biology and taxonomic classification.</title>
        <authorList>
            <person name="Goeker M."/>
        </authorList>
    </citation>
    <scope>NUCLEOTIDE SEQUENCE [LARGE SCALE GENOMIC DNA]</scope>
    <source>
        <strain evidence="1 2">DSM 25527</strain>
    </source>
</reference>
<dbReference type="EMBL" id="QXDC01000005">
    <property type="protein sequence ID" value="RIA36774.1"/>
    <property type="molecule type" value="Genomic_DNA"/>
</dbReference>
<protein>
    <submittedName>
        <fullName evidence="1">Uncharacterized protein</fullName>
    </submittedName>
</protein>
<keyword evidence="2" id="KW-1185">Reference proteome</keyword>
<gene>
    <name evidence="1" type="ORF">DFR49_4063</name>
</gene>
<sequence>MAQKRRVRRVLPEWSGESEDLYDYARPPAPRAGRSPLRLEGAITVTDDWPEIVPITDAELRVMESHFAQELDELFGPRA</sequence>
<name>A0A397NSW0_9SPHN</name>
<dbReference type="AlphaFoldDB" id="A0A397NSW0"/>
<evidence type="ECO:0000313" key="2">
    <source>
        <dbReference type="Proteomes" id="UP000266568"/>
    </source>
</evidence>
<organism evidence="1 2">
    <name type="scientific">Hephaestia caeni</name>
    <dbReference type="NCBI Taxonomy" id="645617"/>
    <lineage>
        <taxon>Bacteria</taxon>
        <taxon>Pseudomonadati</taxon>
        <taxon>Pseudomonadota</taxon>
        <taxon>Alphaproteobacteria</taxon>
        <taxon>Sphingomonadales</taxon>
        <taxon>Sphingomonadaceae</taxon>
        <taxon>Hephaestia</taxon>
    </lineage>
</organism>
<evidence type="ECO:0000313" key="1">
    <source>
        <dbReference type="EMBL" id="RIA36774.1"/>
    </source>
</evidence>